<sequence>MNTPITGVVPHPGVTFPYSEFKGLRRLPNFVRCAMNQSVINLLYIL</sequence>
<name>A0A0P8A2W5_9CYAN</name>
<dbReference type="EMBL" id="LJZR01000002">
    <property type="protein sequence ID" value="KPQ37328.1"/>
    <property type="molecule type" value="Genomic_DNA"/>
</dbReference>
<evidence type="ECO:0000313" key="1">
    <source>
        <dbReference type="EMBL" id="KPQ37328.1"/>
    </source>
</evidence>
<accession>A0A0P8A2W5</accession>
<dbReference type="STRING" id="1666911.HLUCCA11_02510"/>
<gene>
    <name evidence="1" type="ORF">HLUCCA11_02510</name>
</gene>
<comment type="caution">
    <text evidence="1">The sequence shown here is derived from an EMBL/GenBank/DDBJ whole genome shotgun (WGS) entry which is preliminary data.</text>
</comment>
<dbReference type="Proteomes" id="UP000050465">
    <property type="component" value="Unassembled WGS sequence"/>
</dbReference>
<organism evidence="1 2">
    <name type="scientific">Phormidesmis priestleyi Ana</name>
    <dbReference type="NCBI Taxonomy" id="1666911"/>
    <lineage>
        <taxon>Bacteria</taxon>
        <taxon>Bacillati</taxon>
        <taxon>Cyanobacteriota</taxon>
        <taxon>Cyanophyceae</taxon>
        <taxon>Leptolyngbyales</taxon>
        <taxon>Leptolyngbyaceae</taxon>
        <taxon>Phormidesmis</taxon>
    </lineage>
</organism>
<protein>
    <submittedName>
        <fullName evidence="1">Uncharacterized protein</fullName>
    </submittedName>
</protein>
<dbReference type="AlphaFoldDB" id="A0A0P8A2W5"/>
<proteinExistence type="predicted"/>
<evidence type="ECO:0000313" key="2">
    <source>
        <dbReference type="Proteomes" id="UP000050465"/>
    </source>
</evidence>
<reference evidence="1 2" key="1">
    <citation type="submission" date="2015-09" db="EMBL/GenBank/DDBJ databases">
        <title>Identification and resolution of microdiversity through metagenomic sequencing of parallel consortia.</title>
        <authorList>
            <person name="Nelson W.C."/>
            <person name="Romine M.F."/>
            <person name="Lindemann S.R."/>
        </authorList>
    </citation>
    <scope>NUCLEOTIDE SEQUENCE [LARGE SCALE GENOMIC DNA]</scope>
    <source>
        <strain evidence="1">Ana</strain>
    </source>
</reference>